<dbReference type="EC" id="3.2.1.99" evidence="8"/>
<evidence type="ECO:0000256" key="2">
    <source>
        <dbReference type="ARBA" id="ARBA00009865"/>
    </source>
</evidence>
<dbReference type="Pfam" id="PF14200">
    <property type="entry name" value="RicinB_lectin_2"/>
    <property type="match status" value="1"/>
</dbReference>
<dbReference type="EMBL" id="CADCVN010000521">
    <property type="protein sequence ID" value="CAA9488512.1"/>
    <property type="molecule type" value="Genomic_DNA"/>
</dbReference>
<keyword evidence="3 6" id="KW-0378">Hydrolase</keyword>
<dbReference type="Gene3D" id="2.80.10.50">
    <property type="match status" value="1"/>
</dbReference>
<dbReference type="PANTHER" id="PTHR43301">
    <property type="entry name" value="ARABINAN ENDO-1,5-ALPHA-L-ARABINOSIDASE"/>
    <property type="match status" value="1"/>
</dbReference>
<evidence type="ECO:0000313" key="8">
    <source>
        <dbReference type="EMBL" id="CAA9488512.1"/>
    </source>
</evidence>
<dbReference type="CDD" id="cd08998">
    <property type="entry name" value="GH43_Arb43a-like"/>
    <property type="match status" value="1"/>
</dbReference>
<dbReference type="PANTHER" id="PTHR43301:SF3">
    <property type="entry name" value="ARABINAN ENDO-1,5-ALPHA-L-ARABINOSIDASE A-RELATED"/>
    <property type="match status" value="1"/>
</dbReference>
<dbReference type="InterPro" id="IPR023296">
    <property type="entry name" value="Glyco_hydro_beta-prop_sf"/>
</dbReference>
<sequence length="550" mass="60218">VSRRGRGSKAVFEGGKWPSWINTYVPKFTGGFWAPEIVYMNDRYYLYYSCSTFGTSVSAIGVATSPTLDQSSADYKWTDQGRVVSSSSAGDVNAIDPSVFKDDNGKVYLTYGSYFNGIGIIELNPATGKVKAGTRLKHIAGGGSSAFEAPYITKEGKYYYLFVNRADCCKGPYSTYYIVTGRSISPTGPFFDKNGINLRGSGSVAGGTTVMVTSGRYIGPGHMGLLRDNGRNLVSTHYYDGNYYGEPKLDISDLQFTHDGWPVISRDLIPAGRYKITNKNSNMVWEAAGCSDQGSVQLIQNNDNGSAACQFWDLTPVGDGYYKISNEPRNESVDLPFCNSLNGINLQTFPWINTYCQKFKIEQLVNGFYVFTSLANPVLSKVIQVPSESASVGTLLDISDFNGSASQQWMLREVNPPAVLDANDIANNGFTARWNTTPEATGYRLDVTTTFVDAAYQTIAEWNFQSGTNTANNGITDNLNKTITATGTAAPVYAAQGNGGQTARATGWNSTVPEKFWEINFTTENYYNLKVSSKQRSSSTGPLHFKLQYK</sequence>
<evidence type="ECO:0000256" key="6">
    <source>
        <dbReference type="RuleBase" id="RU361187"/>
    </source>
</evidence>
<dbReference type="GO" id="GO:0005975">
    <property type="term" value="P:carbohydrate metabolic process"/>
    <property type="evidence" value="ECO:0007669"/>
    <property type="project" value="InterPro"/>
</dbReference>
<dbReference type="InterPro" id="IPR000772">
    <property type="entry name" value="Ricin_B_lectin"/>
</dbReference>
<dbReference type="PROSITE" id="PS50231">
    <property type="entry name" value="RICIN_B_LECTIN"/>
    <property type="match status" value="1"/>
</dbReference>
<feature type="domain" description="Ricin B lectin" evidence="7">
    <location>
        <begin position="271"/>
        <end position="347"/>
    </location>
</feature>
<keyword evidence="4 6" id="KW-0326">Glycosidase</keyword>
<dbReference type="InterPro" id="IPR035992">
    <property type="entry name" value="Ricin_B-like_lectins"/>
</dbReference>
<reference evidence="8" key="1">
    <citation type="submission" date="2020-02" db="EMBL/GenBank/DDBJ databases">
        <authorList>
            <person name="Meier V. D."/>
        </authorList>
    </citation>
    <scope>NUCLEOTIDE SEQUENCE</scope>
    <source>
        <strain evidence="8">AVDCRST_MAG96</strain>
    </source>
</reference>
<name>A0A6J4S985_9BACT</name>
<comment type="similarity">
    <text evidence="2 6">Belongs to the glycosyl hydrolase 43 family.</text>
</comment>
<dbReference type="CDD" id="cd00161">
    <property type="entry name" value="beta-trefoil_Ricin-like"/>
    <property type="match status" value="1"/>
</dbReference>
<evidence type="ECO:0000256" key="5">
    <source>
        <dbReference type="PIRSR" id="PIRSR606710-2"/>
    </source>
</evidence>
<dbReference type="InterPro" id="IPR006710">
    <property type="entry name" value="Glyco_hydro_43"/>
</dbReference>
<dbReference type="InterPro" id="IPR050727">
    <property type="entry name" value="GH43_arabinanases"/>
</dbReference>
<organism evidence="8">
    <name type="scientific">uncultured Segetibacter sp</name>
    <dbReference type="NCBI Taxonomy" id="481133"/>
    <lineage>
        <taxon>Bacteria</taxon>
        <taxon>Pseudomonadati</taxon>
        <taxon>Bacteroidota</taxon>
        <taxon>Chitinophagia</taxon>
        <taxon>Chitinophagales</taxon>
        <taxon>Chitinophagaceae</taxon>
        <taxon>Segetibacter</taxon>
        <taxon>environmental samples</taxon>
    </lineage>
</organism>
<feature type="site" description="Important for catalytic activity, responsible for pKa modulation of the active site Glu and correct orientation of both the proton donor and substrate" evidence="5">
    <location>
        <position position="96"/>
    </location>
</feature>
<accession>A0A6J4S985</accession>
<dbReference type="AlphaFoldDB" id="A0A6J4S985"/>
<dbReference type="SUPFAM" id="SSF50370">
    <property type="entry name" value="Ricin B-like lectins"/>
    <property type="match status" value="1"/>
</dbReference>
<dbReference type="GO" id="GO:0046558">
    <property type="term" value="F:arabinan endo-1,5-alpha-L-arabinosidase activity"/>
    <property type="evidence" value="ECO:0007669"/>
    <property type="project" value="UniProtKB-EC"/>
</dbReference>
<dbReference type="Gene3D" id="2.115.10.20">
    <property type="entry name" value="Glycosyl hydrolase domain, family 43"/>
    <property type="match status" value="1"/>
</dbReference>
<evidence type="ECO:0000259" key="7">
    <source>
        <dbReference type="Pfam" id="PF14200"/>
    </source>
</evidence>
<evidence type="ECO:0000256" key="1">
    <source>
        <dbReference type="ARBA" id="ARBA00004834"/>
    </source>
</evidence>
<comment type="pathway">
    <text evidence="1">Glycan metabolism; L-arabinan degradation.</text>
</comment>
<evidence type="ECO:0000256" key="3">
    <source>
        <dbReference type="ARBA" id="ARBA00022801"/>
    </source>
</evidence>
<protein>
    <submittedName>
        <fullName evidence="8">GH43_5 / GH43_3 / GH43_6 / GH43_7 / GH43 / G H43_4 / GH43_8 / GH43_30 / GH5_35 / GH43_31 / CBM13</fullName>
        <ecNumber evidence="8">3.2.1.99</ecNumber>
    </submittedName>
</protein>
<feature type="non-terminal residue" evidence="8">
    <location>
        <position position="550"/>
    </location>
</feature>
<evidence type="ECO:0000256" key="4">
    <source>
        <dbReference type="ARBA" id="ARBA00023295"/>
    </source>
</evidence>
<gene>
    <name evidence="8" type="ORF">AVDCRST_MAG96-1386</name>
</gene>
<proteinExistence type="inferred from homology"/>
<feature type="non-terminal residue" evidence="8">
    <location>
        <position position="1"/>
    </location>
</feature>
<dbReference type="Pfam" id="PF04616">
    <property type="entry name" value="Glyco_hydro_43"/>
    <property type="match status" value="1"/>
</dbReference>
<dbReference type="SUPFAM" id="SSF75005">
    <property type="entry name" value="Arabinanase/levansucrase/invertase"/>
    <property type="match status" value="1"/>
</dbReference>